<reference evidence="1" key="1">
    <citation type="journal article" date="2019" name="bioRxiv">
        <title>The Genome of the Zebra Mussel, Dreissena polymorpha: A Resource for Invasive Species Research.</title>
        <authorList>
            <person name="McCartney M.A."/>
            <person name="Auch B."/>
            <person name="Kono T."/>
            <person name="Mallez S."/>
            <person name="Zhang Y."/>
            <person name="Obille A."/>
            <person name="Becker A."/>
            <person name="Abrahante J.E."/>
            <person name="Garbe J."/>
            <person name="Badalamenti J.P."/>
            <person name="Herman A."/>
            <person name="Mangelson H."/>
            <person name="Liachko I."/>
            <person name="Sullivan S."/>
            <person name="Sone E.D."/>
            <person name="Koren S."/>
            <person name="Silverstein K.A.T."/>
            <person name="Beckman K.B."/>
            <person name="Gohl D.M."/>
        </authorList>
    </citation>
    <scope>NUCLEOTIDE SEQUENCE</scope>
    <source>
        <strain evidence="1">Duluth1</strain>
        <tissue evidence="1">Whole animal</tissue>
    </source>
</reference>
<gene>
    <name evidence="1" type="ORF">DPMN_181590</name>
</gene>
<evidence type="ECO:0000313" key="1">
    <source>
        <dbReference type="EMBL" id="KAH3747169.1"/>
    </source>
</evidence>
<reference evidence="1" key="2">
    <citation type="submission" date="2020-11" db="EMBL/GenBank/DDBJ databases">
        <authorList>
            <person name="McCartney M.A."/>
            <person name="Auch B."/>
            <person name="Kono T."/>
            <person name="Mallez S."/>
            <person name="Becker A."/>
            <person name="Gohl D.M."/>
            <person name="Silverstein K.A.T."/>
            <person name="Koren S."/>
            <person name="Bechman K.B."/>
            <person name="Herman A."/>
            <person name="Abrahante J.E."/>
            <person name="Garbe J."/>
        </authorList>
    </citation>
    <scope>NUCLEOTIDE SEQUENCE</scope>
    <source>
        <strain evidence="1">Duluth1</strain>
        <tissue evidence="1">Whole animal</tissue>
    </source>
</reference>
<sequence length="526" mass="58601">MFGASVGGRGCHTSSGKAQSSLYLKVEGYCCRSSCIGPGDLWYWSRGSMVLAPYWSRGSSGTGSGDLWYWFRGSSGLCSRGSSGTGPWGWSSGTGPGDLVVWYWSMVLVQGIYGTGSGDIVVQFRESIENVPGVVLNLVVLVEVVLVLWAGSNLVVLNLAIVWNWFRWSKLVIISMGSIELVHRGVSSYGFSWDLCRSTAPGDIVVMDVEWTGTVGLWYWSIGSRVDWSRWTNPAGVSIGNVLVQRYWFNGSNKILSRGSSACEDLAWYWSMGSMILGSSDYCQNWYRGLVVLGSDGTGSWWYLSRGSSVTEGSSDFIQRNLVVLWNWSRGDLVVLVQAIWWNWFNVVLVQGSSVPGPEDLVVLIYGNKWYLPRGSSEGLVVQVQRSSGTGPGGGTGLVDLEYHKIPCTNTTRHHVPVPIHPLNQFREIPKTSTTRYPGPEPVDPLYQTTRSLRPIPLDALDQFYWILWPSTNRSPGQYHKIFWIITTRSPGPVPLVPMDQYHWIPRTSPTRFPRPVPLDSLNQYH</sequence>
<keyword evidence="2" id="KW-1185">Reference proteome</keyword>
<accession>A0A9D4DGI3</accession>
<name>A0A9D4DGI3_DREPO</name>
<dbReference type="AlphaFoldDB" id="A0A9D4DGI3"/>
<dbReference type="EMBL" id="JAIWYP010000010">
    <property type="protein sequence ID" value="KAH3747169.1"/>
    <property type="molecule type" value="Genomic_DNA"/>
</dbReference>
<evidence type="ECO:0000313" key="2">
    <source>
        <dbReference type="Proteomes" id="UP000828390"/>
    </source>
</evidence>
<comment type="caution">
    <text evidence="1">The sequence shown here is derived from an EMBL/GenBank/DDBJ whole genome shotgun (WGS) entry which is preliminary data.</text>
</comment>
<protein>
    <submittedName>
        <fullName evidence="1">Uncharacterized protein</fullName>
    </submittedName>
</protein>
<dbReference type="Proteomes" id="UP000828390">
    <property type="component" value="Unassembled WGS sequence"/>
</dbReference>
<organism evidence="1 2">
    <name type="scientific">Dreissena polymorpha</name>
    <name type="common">Zebra mussel</name>
    <name type="synonym">Mytilus polymorpha</name>
    <dbReference type="NCBI Taxonomy" id="45954"/>
    <lineage>
        <taxon>Eukaryota</taxon>
        <taxon>Metazoa</taxon>
        <taxon>Spiralia</taxon>
        <taxon>Lophotrochozoa</taxon>
        <taxon>Mollusca</taxon>
        <taxon>Bivalvia</taxon>
        <taxon>Autobranchia</taxon>
        <taxon>Heteroconchia</taxon>
        <taxon>Euheterodonta</taxon>
        <taxon>Imparidentia</taxon>
        <taxon>Neoheterodontei</taxon>
        <taxon>Myida</taxon>
        <taxon>Dreissenoidea</taxon>
        <taxon>Dreissenidae</taxon>
        <taxon>Dreissena</taxon>
    </lineage>
</organism>
<proteinExistence type="predicted"/>